<gene>
    <name evidence="1" type="ORF">RHMOL_Rhmol04G0298700</name>
</gene>
<accession>A0ACC0P5N1</accession>
<name>A0ACC0P5N1_RHOML</name>
<evidence type="ECO:0000313" key="2">
    <source>
        <dbReference type="Proteomes" id="UP001062846"/>
    </source>
</evidence>
<keyword evidence="2" id="KW-1185">Reference proteome</keyword>
<evidence type="ECO:0000313" key="1">
    <source>
        <dbReference type="EMBL" id="KAI8560977.1"/>
    </source>
</evidence>
<organism evidence="1 2">
    <name type="scientific">Rhododendron molle</name>
    <name type="common">Chinese azalea</name>
    <name type="synonym">Azalea mollis</name>
    <dbReference type="NCBI Taxonomy" id="49168"/>
    <lineage>
        <taxon>Eukaryota</taxon>
        <taxon>Viridiplantae</taxon>
        <taxon>Streptophyta</taxon>
        <taxon>Embryophyta</taxon>
        <taxon>Tracheophyta</taxon>
        <taxon>Spermatophyta</taxon>
        <taxon>Magnoliopsida</taxon>
        <taxon>eudicotyledons</taxon>
        <taxon>Gunneridae</taxon>
        <taxon>Pentapetalae</taxon>
        <taxon>asterids</taxon>
        <taxon>Ericales</taxon>
        <taxon>Ericaceae</taxon>
        <taxon>Ericoideae</taxon>
        <taxon>Rhodoreae</taxon>
        <taxon>Rhododendron</taxon>
    </lineage>
</organism>
<sequence length="372" mass="41929">MDLVNKKDLIHLSESLSPPNSPPDWAPLHSSNSSFPILAVAIIGIFATAILLVSYYVFVIKCCLNWHRIDLLSRFSLSRNRRRGDQLTVGLFSPRVQRRGLEESVIQSIPVVQFKREKNGEFFRERSFGECAVCLNEFQETEKLRKIPNCCHVFHVDCIDVWLQGNVNCPLCRTSVSISIPSQFPLTPNSPNKDNFAGRDEEYVVIELGDQGSGRQTLLGAQERSVASELAEVRVSRSGHAENSNERLNSREQPDTSTSPFRRKFGPKIAHKKSKKFSHVSSMGDECIDTRREKDERFEIQPIRRSFSMDSANDRQLYLAVQEIIQQKKNGNGEETGLGEGDGGSSRIRRSMFSFGNVRGSRSAVLPVDLEP</sequence>
<reference evidence="1" key="1">
    <citation type="submission" date="2022-02" db="EMBL/GenBank/DDBJ databases">
        <title>Plant Genome Project.</title>
        <authorList>
            <person name="Zhang R.-G."/>
        </authorList>
    </citation>
    <scope>NUCLEOTIDE SEQUENCE</scope>
    <source>
        <strain evidence="1">AT1</strain>
    </source>
</reference>
<proteinExistence type="predicted"/>
<dbReference type="Proteomes" id="UP001062846">
    <property type="component" value="Chromosome 4"/>
</dbReference>
<comment type="caution">
    <text evidence="1">The sequence shown here is derived from an EMBL/GenBank/DDBJ whole genome shotgun (WGS) entry which is preliminary data.</text>
</comment>
<dbReference type="EMBL" id="CM046391">
    <property type="protein sequence ID" value="KAI8560977.1"/>
    <property type="molecule type" value="Genomic_DNA"/>
</dbReference>
<protein>
    <submittedName>
        <fullName evidence="1">Uncharacterized protein</fullName>
    </submittedName>
</protein>